<evidence type="ECO:0000313" key="2">
    <source>
        <dbReference type="EMBL" id="MFB9886727.1"/>
    </source>
</evidence>
<keyword evidence="1" id="KW-0812">Transmembrane</keyword>
<accession>A0ABV5ZBS5</accession>
<dbReference type="EMBL" id="JBHLZN010000003">
    <property type="protein sequence ID" value="MFB9886727.1"/>
    <property type="molecule type" value="Genomic_DNA"/>
</dbReference>
<proteinExistence type="predicted"/>
<name>A0ABV5ZBS5_9GAMM</name>
<organism evidence="2 3">
    <name type="scientific">Balneatrix alpica</name>
    <dbReference type="NCBI Taxonomy" id="75684"/>
    <lineage>
        <taxon>Bacteria</taxon>
        <taxon>Pseudomonadati</taxon>
        <taxon>Pseudomonadota</taxon>
        <taxon>Gammaproteobacteria</taxon>
        <taxon>Oceanospirillales</taxon>
        <taxon>Balneatrichaceae</taxon>
        <taxon>Balneatrix</taxon>
    </lineage>
</organism>
<feature type="transmembrane region" description="Helical" evidence="1">
    <location>
        <begin position="6"/>
        <end position="25"/>
    </location>
</feature>
<keyword evidence="1" id="KW-0472">Membrane</keyword>
<keyword evidence="1" id="KW-1133">Transmembrane helix</keyword>
<evidence type="ECO:0000256" key="1">
    <source>
        <dbReference type="SAM" id="Phobius"/>
    </source>
</evidence>
<dbReference type="RefSeq" id="WP_027312420.1">
    <property type="nucleotide sequence ID" value="NZ_JBHLZN010000003.1"/>
</dbReference>
<sequence>MSLEVIISIAVALTLLGVIGVKWMIARIFHFKMDESAILQALQQSTESSLSLEQLEQATMLSAQRISQVCQQSTRLQLSEQGVQCLGR</sequence>
<keyword evidence="3" id="KW-1185">Reference proteome</keyword>
<protein>
    <submittedName>
        <fullName evidence="2">Uncharacterized protein</fullName>
    </submittedName>
</protein>
<dbReference type="Proteomes" id="UP001589628">
    <property type="component" value="Unassembled WGS sequence"/>
</dbReference>
<reference evidence="2 3" key="1">
    <citation type="submission" date="2024-09" db="EMBL/GenBank/DDBJ databases">
        <authorList>
            <person name="Sun Q."/>
            <person name="Mori K."/>
        </authorList>
    </citation>
    <scope>NUCLEOTIDE SEQUENCE [LARGE SCALE GENOMIC DNA]</scope>
    <source>
        <strain evidence="2 3">ATCC 51285</strain>
    </source>
</reference>
<gene>
    <name evidence="2" type="ORF">ACFFLH_09915</name>
</gene>
<evidence type="ECO:0000313" key="3">
    <source>
        <dbReference type="Proteomes" id="UP001589628"/>
    </source>
</evidence>
<comment type="caution">
    <text evidence="2">The sequence shown here is derived from an EMBL/GenBank/DDBJ whole genome shotgun (WGS) entry which is preliminary data.</text>
</comment>